<comment type="caution">
    <text evidence="3">The sequence shown here is derived from an EMBL/GenBank/DDBJ whole genome shotgun (WGS) entry which is preliminary data.</text>
</comment>
<feature type="chain" id="PRO_5034592978" evidence="1">
    <location>
        <begin position="30"/>
        <end position="220"/>
    </location>
</feature>
<dbReference type="InterPro" id="IPR007372">
    <property type="entry name" value="Lipid/polyisoprenoid-bd_YceI"/>
</dbReference>
<dbReference type="Gene3D" id="2.40.128.110">
    <property type="entry name" value="Lipid/polyisoprenoid-binding, YceI-like"/>
    <property type="match status" value="1"/>
</dbReference>
<feature type="domain" description="Lipid/polyisoprenoid-binding YceI-like" evidence="2">
    <location>
        <begin position="48"/>
        <end position="216"/>
    </location>
</feature>
<evidence type="ECO:0000256" key="1">
    <source>
        <dbReference type="SAM" id="SignalP"/>
    </source>
</evidence>
<name>A0A8I1SVJ2_THIA3</name>
<dbReference type="PANTHER" id="PTHR34406:SF1">
    <property type="entry name" value="PROTEIN YCEI"/>
    <property type="match status" value="1"/>
</dbReference>
<organism evidence="3 4">
    <name type="scientific">Thiomonas arsenitoxydans (strain DSM 22701 / CIP 110005 / 3As)</name>
    <dbReference type="NCBI Taxonomy" id="426114"/>
    <lineage>
        <taxon>Bacteria</taxon>
        <taxon>Pseudomonadati</taxon>
        <taxon>Pseudomonadota</taxon>
        <taxon>Betaproteobacteria</taxon>
        <taxon>Burkholderiales</taxon>
        <taxon>Thiomonas</taxon>
    </lineage>
</organism>
<sequence>MLRSSSRSLLAPALSTAVAMALCAAPAWAAETTAPQAYVHKHADPAGSYRVDPDHSGVQFTIGHAGVGRFTGVFKRVTGSYTFDPANPAKDKADIVIPVQSLDTFLPQRDTDLLAAPFFDAAAHPDIRFVGTRYVPQNKTHGKLYGNLTLRGVTHPATFEVTLEGAGDVAYLPKPWGGYLSGFVATTTINRMDYGMTAFPAGLSHEVKVRVEIEGVRTPS</sequence>
<evidence type="ECO:0000313" key="4">
    <source>
        <dbReference type="Proteomes" id="UP000664800"/>
    </source>
</evidence>
<dbReference type="RefSeq" id="WP_276728822.1">
    <property type="nucleotide sequence ID" value="NZ_JAFKMR010000013.1"/>
</dbReference>
<gene>
    <name evidence="3" type="ORF">J0I24_05305</name>
</gene>
<dbReference type="SUPFAM" id="SSF101874">
    <property type="entry name" value="YceI-like"/>
    <property type="match status" value="1"/>
</dbReference>
<dbReference type="InterPro" id="IPR036761">
    <property type="entry name" value="TTHA0802/YceI-like_sf"/>
</dbReference>
<accession>A0A8I1SVJ2</accession>
<protein>
    <submittedName>
        <fullName evidence="3">YceI family protein</fullName>
    </submittedName>
</protein>
<keyword evidence="1" id="KW-0732">Signal</keyword>
<dbReference type="SMART" id="SM00867">
    <property type="entry name" value="YceI"/>
    <property type="match status" value="1"/>
</dbReference>
<evidence type="ECO:0000313" key="3">
    <source>
        <dbReference type="EMBL" id="MBN8743708.1"/>
    </source>
</evidence>
<proteinExistence type="predicted"/>
<dbReference type="AlphaFoldDB" id="A0A8I1SVJ2"/>
<dbReference type="Pfam" id="PF04264">
    <property type="entry name" value="YceI"/>
    <property type="match status" value="1"/>
</dbReference>
<evidence type="ECO:0000259" key="2">
    <source>
        <dbReference type="SMART" id="SM00867"/>
    </source>
</evidence>
<dbReference type="PANTHER" id="PTHR34406">
    <property type="entry name" value="PROTEIN YCEI"/>
    <property type="match status" value="1"/>
</dbReference>
<feature type="signal peptide" evidence="1">
    <location>
        <begin position="1"/>
        <end position="29"/>
    </location>
</feature>
<dbReference type="Proteomes" id="UP000664800">
    <property type="component" value="Unassembled WGS sequence"/>
</dbReference>
<reference evidence="3" key="1">
    <citation type="submission" date="2021-02" db="EMBL/GenBank/DDBJ databases">
        <title>Thiocyanate and organic carbon inputs drive convergent selection for specific autotrophic Afipia and Thiobacillus strains within complex microbiomes.</title>
        <authorList>
            <person name="Huddy R.J."/>
            <person name="Sachdeva R."/>
            <person name="Kadzinga F."/>
            <person name="Kantor R.S."/>
            <person name="Harrison S.T.L."/>
            <person name="Banfield J.F."/>
        </authorList>
    </citation>
    <scope>NUCLEOTIDE SEQUENCE</scope>
    <source>
        <strain evidence="3">SCN18_13_7_16_R3_B_64_19</strain>
    </source>
</reference>
<dbReference type="EMBL" id="JAFKMR010000013">
    <property type="protein sequence ID" value="MBN8743708.1"/>
    <property type="molecule type" value="Genomic_DNA"/>
</dbReference>